<keyword evidence="2" id="KW-1185">Reference proteome</keyword>
<name>A0ABR3JEP6_9AGAR</name>
<gene>
    <name evidence="1" type="ORF">HGRIS_005324</name>
</gene>
<organism evidence="1 2">
    <name type="scientific">Hohenbuehelia grisea</name>
    <dbReference type="NCBI Taxonomy" id="104357"/>
    <lineage>
        <taxon>Eukaryota</taxon>
        <taxon>Fungi</taxon>
        <taxon>Dikarya</taxon>
        <taxon>Basidiomycota</taxon>
        <taxon>Agaricomycotina</taxon>
        <taxon>Agaricomycetes</taxon>
        <taxon>Agaricomycetidae</taxon>
        <taxon>Agaricales</taxon>
        <taxon>Pleurotineae</taxon>
        <taxon>Pleurotaceae</taxon>
        <taxon>Hohenbuehelia</taxon>
    </lineage>
</organism>
<comment type="caution">
    <text evidence="1">The sequence shown here is derived from an EMBL/GenBank/DDBJ whole genome shotgun (WGS) entry which is preliminary data.</text>
</comment>
<evidence type="ECO:0008006" key="3">
    <source>
        <dbReference type="Google" id="ProtNLM"/>
    </source>
</evidence>
<dbReference type="Proteomes" id="UP001556367">
    <property type="component" value="Unassembled WGS sequence"/>
</dbReference>
<protein>
    <recommendedName>
        <fullName evidence="3">F-box domain-containing protein</fullName>
    </recommendedName>
</protein>
<evidence type="ECO:0000313" key="2">
    <source>
        <dbReference type="Proteomes" id="UP001556367"/>
    </source>
</evidence>
<evidence type="ECO:0000313" key="1">
    <source>
        <dbReference type="EMBL" id="KAL0954196.1"/>
    </source>
</evidence>
<proteinExistence type="predicted"/>
<sequence>MSARQRLPAGTQLAPFRLPKELVDAIIDHLHAADARSFMSLSLVARAWVSSSRLHLFSIVRPRIGPDNWKQLAGLLRNPLCTILSSIRRVHLVGFYGRQSVIRTNLSWLNKFANKVGQLESVADLRLPFVGLANIATREVSLTIMTKISQVFPRVQCLHLVRLNFTSFSDVSTAISLFAAVDELHIEGVTFGRTGDIPACRPPPRMRRLKLDLRCQAFVDWLTLSSSPIFIDCIMLEIPLMNDTLIRQAARLVYAAFPHLSHIHISVFDGNDLVSLLEQLMAHANLAPQLESLVVHVVSSSGPSYNIRDTIRGVHPFLAHLNHAKMRELSFTFHWALRHRDAVKRVSVVQWSAFDALFQRPNFPCLSVLGISVKGMEDLRLDLLLPLCNERGITLQTRVKEFGV</sequence>
<dbReference type="EMBL" id="JASNQZ010000008">
    <property type="protein sequence ID" value="KAL0954196.1"/>
    <property type="molecule type" value="Genomic_DNA"/>
</dbReference>
<accession>A0ABR3JEP6</accession>
<reference evidence="2" key="1">
    <citation type="submission" date="2024-06" db="EMBL/GenBank/DDBJ databases">
        <title>Multi-omics analyses provide insights into the biosynthesis of the anticancer antibiotic pleurotin in Hohenbuehelia grisea.</title>
        <authorList>
            <person name="Weaver J.A."/>
            <person name="Alberti F."/>
        </authorList>
    </citation>
    <scope>NUCLEOTIDE SEQUENCE [LARGE SCALE GENOMIC DNA]</scope>
    <source>
        <strain evidence="2">T-177</strain>
    </source>
</reference>